<evidence type="ECO:0000256" key="1">
    <source>
        <dbReference type="SAM" id="MobiDB-lite"/>
    </source>
</evidence>
<dbReference type="EMBL" id="PDCR01000028">
    <property type="protein sequence ID" value="PEG52687.1"/>
    <property type="molecule type" value="Genomic_DNA"/>
</dbReference>
<dbReference type="OrthoDB" id="3787781at2"/>
<dbReference type="STRING" id="1801.BRW64_25470"/>
<dbReference type="InterPro" id="IPR036689">
    <property type="entry name" value="ESAT-6-like_sf"/>
</dbReference>
<dbReference type="SUPFAM" id="SSF140453">
    <property type="entry name" value="EsxAB dimer-like"/>
    <property type="match status" value="1"/>
</dbReference>
<feature type="region of interest" description="Disordered" evidence="1">
    <location>
        <begin position="172"/>
        <end position="212"/>
    </location>
</feature>
<reference evidence="2 3" key="1">
    <citation type="submission" date="2017-10" db="EMBL/GenBank/DDBJ databases">
        <title>The new phylogeny of genus Mycobacterium.</title>
        <authorList>
            <person name="Tortoli E."/>
            <person name="Trovato A."/>
            <person name="Cirillo D.M."/>
        </authorList>
    </citation>
    <scope>NUCLEOTIDE SEQUENCE [LARGE SCALE GENOMIC DNA]</scope>
    <source>
        <strain evidence="2 3">IP141170001</strain>
    </source>
</reference>
<protein>
    <submittedName>
        <fullName evidence="2">WXG100 family type VII secretion target</fullName>
    </submittedName>
</protein>
<organism evidence="2 3">
    <name type="scientific">Mycolicibacterium diernhoferi</name>
    <dbReference type="NCBI Taxonomy" id="1801"/>
    <lineage>
        <taxon>Bacteria</taxon>
        <taxon>Bacillati</taxon>
        <taxon>Actinomycetota</taxon>
        <taxon>Actinomycetes</taxon>
        <taxon>Mycobacteriales</taxon>
        <taxon>Mycobacteriaceae</taxon>
        <taxon>Mycolicibacterium</taxon>
    </lineage>
</organism>
<dbReference type="Gene3D" id="1.10.287.1060">
    <property type="entry name" value="ESAT-6-like"/>
    <property type="match status" value="1"/>
</dbReference>
<sequence length="212" mass="21367">MGQSVEVVTSELHLAADRLSGAGQRLQDGLSAVDLESGNLLGSGWHGEAAAAFDKYWDQWHNGAGQVIRALQTMSDALNVAARNYAATDENAGGALDGTMQGSGGGVAGGAGVSGSGQVPNLSQQMNLGDVVQPMSQAVGMPAQLGEQLTGGLTQAGQMAAGAAQQAVQMATAPAQQVETDAEAAGGAEPMEKAPVERPVEPGAESQTEREL</sequence>
<dbReference type="Pfam" id="PF06013">
    <property type="entry name" value="WXG100"/>
    <property type="match status" value="1"/>
</dbReference>
<name>A0A1Q4H5F1_9MYCO</name>
<comment type="caution">
    <text evidence="2">The sequence shown here is derived from an EMBL/GenBank/DDBJ whole genome shotgun (WGS) entry which is preliminary data.</text>
</comment>
<gene>
    <name evidence="2" type="ORF">CRI78_20320</name>
</gene>
<dbReference type="AlphaFoldDB" id="A0A1Q4H5F1"/>
<dbReference type="Proteomes" id="UP000220340">
    <property type="component" value="Unassembled WGS sequence"/>
</dbReference>
<proteinExistence type="predicted"/>
<dbReference type="RefSeq" id="WP_073859262.1">
    <property type="nucleotide sequence ID" value="NZ_BAAATC010000021.1"/>
</dbReference>
<evidence type="ECO:0000313" key="2">
    <source>
        <dbReference type="EMBL" id="PEG52687.1"/>
    </source>
</evidence>
<feature type="compositionally biased region" description="Basic and acidic residues" evidence="1">
    <location>
        <begin position="190"/>
        <end position="200"/>
    </location>
</feature>
<accession>A0A1Q4H5F1</accession>
<keyword evidence="3" id="KW-1185">Reference proteome</keyword>
<dbReference type="InterPro" id="IPR010310">
    <property type="entry name" value="T7SS_ESAT-6-like"/>
</dbReference>
<evidence type="ECO:0000313" key="3">
    <source>
        <dbReference type="Proteomes" id="UP000220340"/>
    </source>
</evidence>
<dbReference type="NCBIfam" id="TIGR03930">
    <property type="entry name" value="WXG100_ESAT6"/>
    <property type="match status" value="1"/>
</dbReference>